<evidence type="ECO:0000313" key="7">
    <source>
        <dbReference type="Proteomes" id="UP001183648"/>
    </source>
</evidence>
<dbReference type="PANTHER" id="PTHR30006:SF3">
    <property type="entry name" value="THIAMINE-BINDING PERIPLASMIC PROTEIN"/>
    <property type="match status" value="1"/>
</dbReference>
<feature type="chain" id="PRO_5046471404" evidence="5">
    <location>
        <begin position="19"/>
        <end position="352"/>
    </location>
</feature>
<evidence type="ECO:0000256" key="4">
    <source>
        <dbReference type="ARBA" id="ARBA00022764"/>
    </source>
</evidence>
<comment type="caution">
    <text evidence="6">The sequence shown here is derived from an EMBL/GenBank/DDBJ whole genome shotgun (WGS) entry which is preliminary data.</text>
</comment>
<dbReference type="Proteomes" id="UP001183648">
    <property type="component" value="Unassembled WGS sequence"/>
</dbReference>
<dbReference type="RefSeq" id="WP_344115613.1">
    <property type="nucleotide sequence ID" value="NZ_BAAAPS010000003.1"/>
</dbReference>
<dbReference type="Pfam" id="PF13416">
    <property type="entry name" value="SBP_bac_8"/>
    <property type="match status" value="1"/>
</dbReference>
<evidence type="ECO:0000256" key="1">
    <source>
        <dbReference type="ARBA" id="ARBA00004418"/>
    </source>
</evidence>
<feature type="signal peptide" evidence="5">
    <location>
        <begin position="1"/>
        <end position="18"/>
    </location>
</feature>
<protein>
    <submittedName>
        <fullName evidence="6">Spermidine/putrescine transport system substrate-binding protein</fullName>
    </submittedName>
</protein>
<sequence length="352" mass="38717">MTRVLTAGVALTSMLALAACGAASTGATSDGGGGEMTVVMWGGEDQKTNVKAAIAPWAEQNDVTVKQDSPSDYAKIRAQVESGKVSWDVVEVEPNFAYTACKKGWAEKLDLDKIDTDRLKPEMVTDCAIPVLEYAFTIGYNTESFPDDHPTTWAEFFDTKKFPGKRGFWKYATGAMFEAALLADGVAPDELYPLDIDRAFKKLDTIKDSIVFYETGEQQQQLVASGEAPLVQAWNGRIYSAAKEGQPVANEWGEHLLSYDQLIIPKGSRNADTVQKWAAWFVEHPEAQAGYSNATAYSPVTKEALELIDDDVLPFLPSAPENVGKQAAIIDYSYWAKHYDEVSERLNEWAAQ</sequence>
<dbReference type="CDD" id="cd13589">
    <property type="entry name" value="PBP2_polyamine_RpCGA009"/>
    <property type="match status" value="1"/>
</dbReference>
<dbReference type="PROSITE" id="PS51257">
    <property type="entry name" value="PROKAR_LIPOPROTEIN"/>
    <property type="match status" value="1"/>
</dbReference>
<keyword evidence="3 5" id="KW-0732">Signal</keyword>
<dbReference type="SUPFAM" id="SSF53850">
    <property type="entry name" value="Periplasmic binding protein-like II"/>
    <property type="match status" value="1"/>
</dbReference>
<name>A0ABU2BXQ1_9ACTN</name>
<keyword evidence="4" id="KW-0574">Periplasm</keyword>
<dbReference type="InterPro" id="IPR006059">
    <property type="entry name" value="SBP"/>
</dbReference>
<accession>A0ABU2BXQ1</accession>
<dbReference type="Gene3D" id="3.40.190.10">
    <property type="entry name" value="Periplasmic binding protein-like II"/>
    <property type="match status" value="2"/>
</dbReference>
<organism evidence="6 7">
    <name type="scientific">Nocardioides marmoribigeumensis</name>
    <dbReference type="NCBI Taxonomy" id="433649"/>
    <lineage>
        <taxon>Bacteria</taxon>
        <taxon>Bacillati</taxon>
        <taxon>Actinomycetota</taxon>
        <taxon>Actinomycetes</taxon>
        <taxon>Propionibacteriales</taxon>
        <taxon>Nocardioidaceae</taxon>
        <taxon>Nocardioides</taxon>
    </lineage>
</organism>
<evidence type="ECO:0000313" key="6">
    <source>
        <dbReference type="EMBL" id="MDR7363184.1"/>
    </source>
</evidence>
<comment type="subcellular location">
    <subcellularLocation>
        <location evidence="1">Periplasm</location>
    </subcellularLocation>
</comment>
<evidence type="ECO:0000256" key="2">
    <source>
        <dbReference type="ARBA" id="ARBA00022448"/>
    </source>
</evidence>
<proteinExistence type="predicted"/>
<evidence type="ECO:0000256" key="3">
    <source>
        <dbReference type="ARBA" id="ARBA00022729"/>
    </source>
</evidence>
<reference evidence="6 7" key="1">
    <citation type="submission" date="2023-07" db="EMBL/GenBank/DDBJ databases">
        <title>Sequencing the genomes of 1000 actinobacteria strains.</title>
        <authorList>
            <person name="Klenk H.-P."/>
        </authorList>
    </citation>
    <scope>NUCLEOTIDE SEQUENCE [LARGE SCALE GENOMIC DNA]</scope>
    <source>
        <strain evidence="6 7">DSM 19426</strain>
    </source>
</reference>
<evidence type="ECO:0000256" key="5">
    <source>
        <dbReference type="SAM" id="SignalP"/>
    </source>
</evidence>
<dbReference type="PANTHER" id="PTHR30006">
    <property type="entry name" value="THIAMINE-BINDING PERIPLASMIC PROTEIN-RELATED"/>
    <property type="match status" value="1"/>
</dbReference>
<keyword evidence="7" id="KW-1185">Reference proteome</keyword>
<keyword evidence="2" id="KW-0813">Transport</keyword>
<gene>
    <name evidence="6" type="ORF">J2S63_002737</name>
</gene>
<dbReference type="EMBL" id="JAVDYG010000001">
    <property type="protein sequence ID" value="MDR7363184.1"/>
    <property type="molecule type" value="Genomic_DNA"/>
</dbReference>